<dbReference type="InterPro" id="IPR017439">
    <property type="entry name" value="Amidohydrolase"/>
</dbReference>
<sequence>SGNFGWRHFDTRTHKVVSIGFINGGEGLNVIPSRVKFGGTLRSFTTKGLLILKKRVKEIIESQAAVHRCMASVDFLDHHYKMFPAVENDENLYNHAKK</sequence>
<dbReference type="GO" id="GO:0009850">
    <property type="term" value="P:auxin metabolic process"/>
    <property type="evidence" value="ECO:0007669"/>
    <property type="project" value="TreeGrafter"/>
</dbReference>
<evidence type="ECO:0008006" key="3">
    <source>
        <dbReference type="Google" id="ProtNLM"/>
    </source>
</evidence>
<dbReference type="InterPro" id="IPR036264">
    <property type="entry name" value="Bact_exopeptidase_dim_dom"/>
</dbReference>
<dbReference type="Proteomes" id="UP000824469">
    <property type="component" value="Unassembled WGS sequence"/>
</dbReference>
<feature type="non-terminal residue" evidence="1">
    <location>
        <position position="1"/>
    </location>
</feature>
<protein>
    <recommendedName>
        <fullName evidence="3">Peptidase M20 dimerisation domain-containing protein</fullName>
    </recommendedName>
</protein>
<proteinExistence type="predicted"/>
<dbReference type="Gene3D" id="3.30.70.360">
    <property type="match status" value="1"/>
</dbReference>
<dbReference type="SUPFAM" id="SSF55031">
    <property type="entry name" value="Bacterial exopeptidase dimerisation domain"/>
    <property type="match status" value="1"/>
</dbReference>
<feature type="non-terminal residue" evidence="1">
    <location>
        <position position="98"/>
    </location>
</feature>
<organism evidence="1 2">
    <name type="scientific">Taxus chinensis</name>
    <name type="common">Chinese yew</name>
    <name type="synonym">Taxus wallichiana var. chinensis</name>
    <dbReference type="NCBI Taxonomy" id="29808"/>
    <lineage>
        <taxon>Eukaryota</taxon>
        <taxon>Viridiplantae</taxon>
        <taxon>Streptophyta</taxon>
        <taxon>Embryophyta</taxon>
        <taxon>Tracheophyta</taxon>
        <taxon>Spermatophyta</taxon>
        <taxon>Pinopsida</taxon>
        <taxon>Pinidae</taxon>
        <taxon>Conifers II</taxon>
        <taxon>Cupressales</taxon>
        <taxon>Taxaceae</taxon>
        <taxon>Taxus</taxon>
    </lineage>
</organism>
<evidence type="ECO:0000313" key="1">
    <source>
        <dbReference type="EMBL" id="KAH9317605.1"/>
    </source>
</evidence>
<keyword evidence="2" id="KW-1185">Reference proteome</keyword>
<dbReference type="GO" id="GO:0005783">
    <property type="term" value="C:endoplasmic reticulum"/>
    <property type="evidence" value="ECO:0007669"/>
    <property type="project" value="TreeGrafter"/>
</dbReference>
<dbReference type="EMBL" id="JAHRHJ020000004">
    <property type="protein sequence ID" value="KAH9317605.1"/>
    <property type="molecule type" value="Genomic_DNA"/>
</dbReference>
<dbReference type="AlphaFoldDB" id="A0AA38GA51"/>
<dbReference type="GO" id="GO:0010179">
    <property type="term" value="F:IAA-Ala conjugate hydrolase activity"/>
    <property type="evidence" value="ECO:0007669"/>
    <property type="project" value="TreeGrafter"/>
</dbReference>
<dbReference type="PANTHER" id="PTHR11014">
    <property type="entry name" value="PEPTIDASE M20 FAMILY MEMBER"/>
    <property type="match status" value="1"/>
</dbReference>
<name>A0AA38GA51_TAXCH</name>
<evidence type="ECO:0000313" key="2">
    <source>
        <dbReference type="Proteomes" id="UP000824469"/>
    </source>
</evidence>
<dbReference type="PANTHER" id="PTHR11014:SF63">
    <property type="entry name" value="METALLOPEPTIDASE, PUTATIVE (AFU_ORTHOLOGUE AFUA_6G09600)-RELATED"/>
    <property type="match status" value="1"/>
</dbReference>
<gene>
    <name evidence="1" type="ORF">KI387_019374</name>
</gene>
<reference evidence="1 2" key="1">
    <citation type="journal article" date="2021" name="Nat. Plants">
        <title>The Taxus genome provides insights into paclitaxel biosynthesis.</title>
        <authorList>
            <person name="Xiong X."/>
            <person name="Gou J."/>
            <person name="Liao Q."/>
            <person name="Li Y."/>
            <person name="Zhou Q."/>
            <person name="Bi G."/>
            <person name="Li C."/>
            <person name="Du R."/>
            <person name="Wang X."/>
            <person name="Sun T."/>
            <person name="Guo L."/>
            <person name="Liang H."/>
            <person name="Lu P."/>
            <person name="Wu Y."/>
            <person name="Zhang Z."/>
            <person name="Ro D.K."/>
            <person name="Shang Y."/>
            <person name="Huang S."/>
            <person name="Yan J."/>
        </authorList>
    </citation>
    <scope>NUCLEOTIDE SEQUENCE [LARGE SCALE GENOMIC DNA]</scope>
    <source>
        <strain evidence="1">Ta-2019</strain>
    </source>
</reference>
<comment type="caution">
    <text evidence="1">The sequence shown here is derived from an EMBL/GenBank/DDBJ whole genome shotgun (WGS) entry which is preliminary data.</text>
</comment>
<accession>A0AA38GA51</accession>
<dbReference type="Gene3D" id="3.40.630.10">
    <property type="entry name" value="Zn peptidases"/>
    <property type="match status" value="1"/>
</dbReference>